<feature type="domain" description="UspA" evidence="2">
    <location>
        <begin position="1"/>
        <end position="149"/>
    </location>
</feature>
<dbReference type="PANTHER" id="PTHR46268:SF6">
    <property type="entry name" value="UNIVERSAL STRESS PROTEIN UP12"/>
    <property type="match status" value="1"/>
</dbReference>
<dbReference type="Pfam" id="PF00582">
    <property type="entry name" value="Usp"/>
    <property type="match status" value="2"/>
</dbReference>
<proteinExistence type="inferred from homology"/>
<evidence type="ECO:0000259" key="2">
    <source>
        <dbReference type="Pfam" id="PF00582"/>
    </source>
</evidence>
<dbReference type="RefSeq" id="WP_379598310.1">
    <property type="nucleotide sequence ID" value="NZ_JBHRTN010000018.1"/>
</dbReference>
<protein>
    <submittedName>
        <fullName evidence="3">Universal stress protein</fullName>
    </submittedName>
</protein>
<name>A0ABV7G5D6_9PROT</name>
<dbReference type="Gene3D" id="3.40.50.12370">
    <property type="match status" value="1"/>
</dbReference>
<dbReference type="CDD" id="cd00293">
    <property type="entry name" value="USP-like"/>
    <property type="match status" value="2"/>
</dbReference>
<evidence type="ECO:0000313" key="3">
    <source>
        <dbReference type="EMBL" id="MFC3126758.1"/>
    </source>
</evidence>
<keyword evidence="4" id="KW-1185">Reference proteome</keyword>
<evidence type="ECO:0000256" key="1">
    <source>
        <dbReference type="ARBA" id="ARBA00008791"/>
    </source>
</evidence>
<dbReference type="InterPro" id="IPR006016">
    <property type="entry name" value="UspA"/>
</dbReference>
<accession>A0ABV7G5D6</accession>
<reference evidence="4" key="1">
    <citation type="journal article" date="2019" name="Int. J. Syst. Evol. Microbiol.">
        <title>The Global Catalogue of Microorganisms (GCM) 10K type strain sequencing project: providing services to taxonomists for standard genome sequencing and annotation.</title>
        <authorList>
            <consortium name="The Broad Institute Genomics Platform"/>
            <consortium name="The Broad Institute Genome Sequencing Center for Infectious Disease"/>
            <person name="Wu L."/>
            <person name="Ma J."/>
        </authorList>
    </citation>
    <scope>NUCLEOTIDE SEQUENCE [LARGE SCALE GENOMIC DNA]</scope>
    <source>
        <strain evidence="4">KCTC 52094</strain>
    </source>
</reference>
<feature type="domain" description="UspA" evidence="2">
    <location>
        <begin position="163"/>
        <end position="279"/>
    </location>
</feature>
<dbReference type="Proteomes" id="UP001595593">
    <property type="component" value="Unassembled WGS sequence"/>
</dbReference>
<organism evidence="3 4">
    <name type="scientific">Teichococcus globiformis</name>
    <dbReference type="NCBI Taxonomy" id="2307229"/>
    <lineage>
        <taxon>Bacteria</taxon>
        <taxon>Pseudomonadati</taxon>
        <taxon>Pseudomonadota</taxon>
        <taxon>Alphaproteobacteria</taxon>
        <taxon>Acetobacterales</taxon>
        <taxon>Roseomonadaceae</taxon>
        <taxon>Roseomonas</taxon>
    </lineage>
</organism>
<dbReference type="SUPFAM" id="SSF52402">
    <property type="entry name" value="Adenine nucleotide alpha hydrolases-like"/>
    <property type="match status" value="2"/>
</dbReference>
<gene>
    <name evidence="3" type="ORF">ACFOD4_16965</name>
</gene>
<dbReference type="PANTHER" id="PTHR46268">
    <property type="entry name" value="STRESS RESPONSE PROTEIN NHAX"/>
    <property type="match status" value="1"/>
</dbReference>
<comment type="caution">
    <text evidence="3">The sequence shown here is derived from an EMBL/GenBank/DDBJ whole genome shotgun (WGS) entry which is preliminary data.</text>
</comment>
<sequence length="281" mass="29722">MIRSILIALDDTPGAAAARDLAIFFARRDGSHLAAAVVMDLPHTRDAAGPVPIGGGAFLEHRNAALVQRAEAEARAALDAFDAAAGDLPVEKLRLEEAPEPALLRAAAGHDLLVIGRDSTLGQESSEDGLAPVIEGLLRHGARPLLVVPPRAEMPGYDPAGAVLVGYDASIPAQRALQIFALMKPEEDAEIRVVSVDADAGRARALAEEGRAYLSRHGFNATALAVEGDRPADLLLEEAARMKPRLAVLGSFEVTGWRGLISGSATRKLLRMMPCPVFIHH</sequence>
<comment type="similarity">
    <text evidence="1">Belongs to the universal stress protein A family.</text>
</comment>
<dbReference type="EMBL" id="JBHRTN010000018">
    <property type="protein sequence ID" value="MFC3126758.1"/>
    <property type="molecule type" value="Genomic_DNA"/>
</dbReference>
<evidence type="ECO:0000313" key="4">
    <source>
        <dbReference type="Proteomes" id="UP001595593"/>
    </source>
</evidence>